<dbReference type="EMBL" id="JAKRKC020000002">
    <property type="protein sequence ID" value="MCK2219463.1"/>
    <property type="molecule type" value="Genomic_DNA"/>
</dbReference>
<keyword evidence="3" id="KW-0804">Transcription</keyword>
<protein>
    <submittedName>
        <fullName evidence="5">Helix-turn-helix transcriptional regulator</fullName>
    </submittedName>
</protein>
<dbReference type="Proteomes" id="UP001317259">
    <property type="component" value="Unassembled WGS sequence"/>
</dbReference>
<comment type="caution">
    <text evidence="5">The sequence shown here is derived from an EMBL/GenBank/DDBJ whole genome shotgun (WGS) entry which is preliminary data.</text>
</comment>
<dbReference type="CDD" id="cd06170">
    <property type="entry name" value="LuxR_C_like"/>
    <property type="match status" value="1"/>
</dbReference>
<proteinExistence type="predicted"/>
<evidence type="ECO:0000256" key="2">
    <source>
        <dbReference type="ARBA" id="ARBA00023125"/>
    </source>
</evidence>
<organism evidence="5 6">
    <name type="scientific">Actinomadura luzonensis</name>
    <dbReference type="NCBI Taxonomy" id="2805427"/>
    <lineage>
        <taxon>Bacteria</taxon>
        <taxon>Bacillati</taxon>
        <taxon>Actinomycetota</taxon>
        <taxon>Actinomycetes</taxon>
        <taxon>Streptosporangiales</taxon>
        <taxon>Thermomonosporaceae</taxon>
        <taxon>Actinomadura</taxon>
    </lineage>
</organism>
<dbReference type="SUPFAM" id="SSF46894">
    <property type="entry name" value="C-terminal effector domain of the bipartite response regulators"/>
    <property type="match status" value="1"/>
</dbReference>
<evidence type="ECO:0000313" key="6">
    <source>
        <dbReference type="Proteomes" id="UP001317259"/>
    </source>
</evidence>
<dbReference type="PANTHER" id="PTHR44688:SF16">
    <property type="entry name" value="DNA-BINDING TRANSCRIPTIONAL ACTIVATOR DEVR_DOSR"/>
    <property type="match status" value="1"/>
</dbReference>
<dbReference type="InterPro" id="IPR000792">
    <property type="entry name" value="Tscrpt_reg_LuxR_C"/>
</dbReference>
<dbReference type="Gene3D" id="1.10.10.10">
    <property type="entry name" value="Winged helix-like DNA-binding domain superfamily/Winged helix DNA-binding domain"/>
    <property type="match status" value="1"/>
</dbReference>
<keyword evidence="1" id="KW-0805">Transcription regulation</keyword>
<accession>A0ABT0G5U5</accession>
<feature type="domain" description="HTH luxR-type" evidence="4">
    <location>
        <begin position="25"/>
        <end position="88"/>
    </location>
</feature>
<reference evidence="5 6" key="1">
    <citation type="submission" date="2022-04" db="EMBL/GenBank/DDBJ databases">
        <title>Genome draft of Actinomadura sp. ATCC 31491.</title>
        <authorList>
            <person name="Shi X."/>
            <person name="Du Y."/>
        </authorList>
    </citation>
    <scope>NUCLEOTIDE SEQUENCE [LARGE SCALE GENOMIC DNA]</scope>
    <source>
        <strain evidence="5 6">ATCC 31491</strain>
    </source>
</reference>
<keyword evidence="6" id="KW-1185">Reference proteome</keyword>
<evidence type="ECO:0000256" key="1">
    <source>
        <dbReference type="ARBA" id="ARBA00023015"/>
    </source>
</evidence>
<keyword evidence="2" id="KW-0238">DNA-binding</keyword>
<evidence type="ECO:0000313" key="5">
    <source>
        <dbReference type="EMBL" id="MCK2219463.1"/>
    </source>
</evidence>
<dbReference type="PROSITE" id="PS50043">
    <property type="entry name" value="HTH_LUXR_2"/>
    <property type="match status" value="1"/>
</dbReference>
<dbReference type="PANTHER" id="PTHR44688">
    <property type="entry name" value="DNA-BINDING TRANSCRIPTIONAL ACTIVATOR DEVR_DOSR"/>
    <property type="match status" value="1"/>
</dbReference>
<name>A0ABT0G5U5_9ACTN</name>
<dbReference type="InterPro" id="IPR036388">
    <property type="entry name" value="WH-like_DNA-bd_sf"/>
</dbReference>
<evidence type="ECO:0000259" key="4">
    <source>
        <dbReference type="PROSITE" id="PS50043"/>
    </source>
</evidence>
<dbReference type="PRINTS" id="PR00038">
    <property type="entry name" value="HTHLUXR"/>
</dbReference>
<dbReference type="InterPro" id="IPR016032">
    <property type="entry name" value="Sig_transdc_resp-reg_C-effctor"/>
</dbReference>
<gene>
    <name evidence="5" type="ORF">MF672_037555</name>
</gene>
<evidence type="ECO:0000256" key="3">
    <source>
        <dbReference type="ARBA" id="ARBA00023163"/>
    </source>
</evidence>
<dbReference type="SMART" id="SM00421">
    <property type="entry name" value="HTH_LUXR"/>
    <property type="match status" value="1"/>
</dbReference>
<dbReference type="Pfam" id="PF00196">
    <property type="entry name" value="GerE"/>
    <property type="match status" value="1"/>
</dbReference>
<sequence length="88" mass="9551">MSLWAERARAELRATGDVPAAPRRADDPLSVLTAQERQVVRLAATGASNRDIAAQLYLSPRTVGYHLYKAFPKLGISSRAELARVCGT</sequence>